<evidence type="ECO:0000259" key="1">
    <source>
        <dbReference type="Pfam" id="PF00248"/>
    </source>
</evidence>
<proteinExistence type="predicted"/>
<feature type="domain" description="NADP-dependent oxidoreductase" evidence="1">
    <location>
        <begin position="26"/>
        <end position="181"/>
    </location>
</feature>
<comment type="caution">
    <text evidence="2">The sequence shown here is derived from an EMBL/GenBank/DDBJ whole genome shotgun (WGS) entry which is preliminary data.</text>
</comment>
<reference evidence="2" key="2">
    <citation type="submission" date="2020-12" db="EMBL/GenBank/DDBJ databases">
        <authorList>
            <person name="Kanost M."/>
        </authorList>
    </citation>
    <scope>NUCLEOTIDE SEQUENCE</scope>
</reference>
<dbReference type="InterPro" id="IPR036812">
    <property type="entry name" value="NAD(P)_OxRdtase_dom_sf"/>
</dbReference>
<dbReference type="PANTHER" id="PTHR11732">
    <property type="entry name" value="ALDO/KETO REDUCTASE"/>
    <property type="match status" value="1"/>
</dbReference>
<accession>A0A921ZX32</accession>
<dbReference type="GO" id="GO:0016491">
    <property type="term" value="F:oxidoreductase activity"/>
    <property type="evidence" value="ECO:0007669"/>
    <property type="project" value="InterPro"/>
</dbReference>
<sequence length="189" mass="21117">MVAEAPTVKLSNGKEMPIVGLGTYARSADPGQYSQAVESAIEIGYRNIDTASSYNNEEEVGEGINNMIKKGVVTREQLFITTKLWNDRHRQSDVVPALKESLAKLNLSYVDLYLIHWPFSVNDKGEEASIDYIETWKGMEEAVKLGLTKSIGVSNFNQEQLDRVLKESMVKPVVNQIEGSVPQKDKRNP</sequence>
<evidence type="ECO:0000313" key="2">
    <source>
        <dbReference type="EMBL" id="KAG6465294.1"/>
    </source>
</evidence>
<dbReference type="PROSITE" id="PS00062">
    <property type="entry name" value="ALDOKETO_REDUCTASE_2"/>
    <property type="match status" value="1"/>
</dbReference>
<dbReference type="SUPFAM" id="SSF51430">
    <property type="entry name" value="NAD(P)-linked oxidoreductase"/>
    <property type="match status" value="1"/>
</dbReference>
<dbReference type="Proteomes" id="UP000791440">
    <property type="component" value="Unassembled WGS sequence"/>
</dbReference>
<dbReference type="Gene3D" id="3.20.20.100">
    <property type="entry name" value="NADP-dependent oxidoreductase domain"/>
    <property type="match status" value="1"/>
</dbReference>
<dbReference type="EMBL" id="JH669453">
    <property type="protein sequence ID" value="KAG6465294.1"/>
    <property type="molecule type" value="Genomic_DNA"/>
</dbReference>
<dbReference type="AlphaFoldDB" id="A0A921ZX32"/>
<dbReference type="InterPro" id="IPR023210">
    <property type="entry name" value="NADP_OxRdtase_dom"/>
</dbReference>
<name>A0A921ZX32_MANSE</name>
<reference evidence="2" key="1">
    <citation type="journal article" date="2016" name="Insect Biochem. Mol. Biol.">
        <title>Multifaceted biological insights from a draft genome sequence of the tobacco hornworm moth, Manduca sexta.</title>
        <authorList>
            <person name="Kanost M.R."/>
            <person name="Arrese E.L."/>
            <person name="Cao X."/>
            <person name="Chen Y.R."/>
            <person name="Chellapilla S."/>
            <person name="Goldsmith M.R."/>
            <person name="Grosse-Wilde E."/>
            <person name="Heckel D.G."/>
            <person name="Herndon N."/>
            <person name="Jiang H."/>
            <person name="Papanicolaou A."/>
            <person name="Qu J."/>
            <person name="Soulages J.L."/>
            <person name="Vogel H."/>
            <person name="Walters J."/>
            <person name="Waterhouse R.M."/>
            <person name="Ahn S.J."/>
            <person name="Almeida F.C."/>
            <person name="An C."/>
            <person name="Aqrawi P."/>
            <person name="Bretschneider A."/>
            <person name="Bryant W.B."/>
            <person name="Bucks S."/>
            <person name="Chao H."/>
            <person name="Chevignon G."/>
            <person name="Christen J.M."/>
            <person name="Clarke D.F."/>
            <person name="Dittmer N.T."/>
            <person name="Ferguson L.C.F."/>
            <person name="Garavelou S."/>
            <person name="Gordon K.H.J."/>
            <person name="Gunaratna R.T."/>
            <person name="Han Y."/>
            <person name="Hauser F."/>
            <person name="He Y."/>
            <person name="Heidel-Fischer H."/>
            <person name="Hirsh A."/>
            <person name="Hu Y."/>
            <person name="Jiang H."/>
            <person name="Kalra D."/>
            <person name="Klinner C."/>
            <person name="Konig C."/>
            <person name="Kovar C."/>
            <person name="Kroll A.R."/>
            <person name="Kuwar S.S."/>
            <person name="Lee S.L."/>
            <person name="Lehman R."/>
            <person name="Li K."/>
            <person name="Li Z."/>
            <person name="Liang H."/>
            <person name="Lovelace S."/>
            <person name="Lu Z."/>
            <person name="Mansfield J.H."/>
            <person name="McCulloch K.J."/>
            <person name="Mathew T."/>
            <person name="Morton B."/>
            <person name="Muzny D.M."/>
            <person name="Neunemann D."/>
            <person name="Ongeri F."/>
            <person name="Pauchet Y."/>
            <person name="Pu L.L."/>
            <person name="Pyrousis I."/>
            <person name="Rao X.J."/>
            <person name="Redding A."/>
            <person name="Roesel C."/>
            <person name="Sanchez-Gracia A."/>
            <person name="Schaack S."/>
            <person name="Shukla A."/>
            <person name="Tetreau G."/>
            <person name="Wang Y."/>
            <person name="Xiong G.H."/>
            <person name="Traut W."/>
            <person name="Walsh T.K."/>
            <person name="Worley K.C."/>
            <person name="Wu D."/>
            <person name="Wu W."/>
            <person name="Wu Y.Q."/>
            <person name="Zhang X."/>
            <person name="Zou Z."/>
            <person name="Zucker H."/>
            <person name="Briscoe A.D."/>
            <person name="Burmester T."/>
            <person name="Clem R.J."/>
            <person name="Feyereisen R."/>
            <person name="Grimmelikhuijzen C.J.P."/>
            <person name="Hamodrakas S.J."/>
            <person name="Hansson B.S."/>
            <person name="Huguet E."/>
            <person name="Jermiin L.S."/>
            <person name="Lan Q."/>
            <person name="Lehman H.K."/>
            <person name="Lorenzen M."/>
            <person name="Merzendorfer H."/>
            <person name="Michalopoulos I."/>
            <person name="Morton D.B."/>
            <person name="Muthukrishnan S."/>
            <person name="Oakeshott J.G."/>
            <person name="Palmer W."/>
            <person name="Park Y."/>
            <person name="Passarelli A.L."/>
            <person name="Rozas J."/>
            <person name="Schwartz L.M."/>
            <person name="Smith W."/>
            <person name="Southgate A."/>
            <person name="Vilcinskas A."/>
            <person name="Vogt R."/>
            <person name="Wang P."/>
            <person name="Werren J."/>
            <person name="Yu X.Q."/>
            <person name="Zhou J.J."/>
            <person name="Brown S.J."/>
            <person name="Scherer S.E."/>
            <person name="Richards S."/>
            <person name="Blissard G.W."/>
        </authorList>
    </citation>
    <scope>NUCLEOTIDE SEQUENCE</scope>
</reference>
<dbReference type="Pfam" id="PF00248">
    <property type="entry name" value="Aldo_ket_red"/>
    <property type="match status" value="1"/>
</dbReference>
<keyword evidence="3" id="KW-1185">Reference proteome</keyword>
<evidence type="ECO:0000313" key="3">
    <source>
        <dbReference type="Proteomes" id="UP000791440"/>
    </source>
</evidence>
<dbReference type="PRINTS" id="PR00069">
    <property type="entry name" value="ALDKETRDTASE"/>
</dbReference>
<gene>
    <name evidence="2" type="ORF">O3G_MSEX015059</name>
</gene>
<dbReference type="InterPro" id="IPR018170">
    <property type="entry name" value="Aldo/ket_reductase_CS"/>
</dbReference>
<dbReference type="InterPro" id="IPR020471">
    <property type="entry name" value="AKR"/>
</dbReference>
<protein>
    <recommendedName>
        <fullName evidence="1">NADP-dependent oxidoreductase domain-containing protein</fullName>
    </recommendedName>
</protein>
<organism evidence="2 3">
    <name type="scientific">Manduca sexta</name>
    <name type="common">Tobacco hawkmoth</name>
    <name type="synonym">Tobacco hornworm</name>
    <dbReference type="NCBI Taxonomy" id="7130"/>
    <lineage>
        <taxon>Eukaryota</taxon>
        <taxon>Metazoa</taxon>
        <taxon>Ecdysozoa</taxon>
        <taxon>Arthropoda</taxon>
        <taxon>Hexapoda</taxon>
        <taxon>Insecta</taxon>
        <taxon>Pterygota</taxon>
        <taxon>Neoptera</taxon>
        <taxon>Endopterygota</taxon>
        <taxon>Lepidoptera</taxon>
        <taxon>Glossata</taxon>
        <taxon>Ditrysia</taxon>
        <taxon>Bombycoidea</taxon>
        <taxon>Sphingidae</taxon>
        <taxon>Sphinginae</taxon>
        <taxon>Sphingini</taxon>
        <taxon>Manduca</taxon>
    </lineage>
</organism>